<dbReference type="InterPro" id="IPR004598">
    <property type="entry name" value="TFIIH_p52/Tfb2"/>
</dbReference>
<keyword evidence="3 8" id="KW-0227">DNA damage</keyword>
<reference evidence="10" key="2">
    <citation type="submission" date="2021-01" db="UniProtKB">
        <authorList>
            <consortium name="EnsemblPlants"/>
        </authorList>
    </citation>
    <scope>IDENTIFICATION</scope>
</reference>
<dbReference type="GO" id="GO:0000439">
    <property type="term" value="C:transcription factor TFIIH core complex"/>
    <property type="evidence" value="ECO:0007669"/>
    <property type="project" value="InterPro"/>
</dbReference>
<evidence type="ECO:0000256" key="7">
    <source>
        <dbReference type="ARBA" id="ARBA00023242"/>
    </source>
</evidence>
<evidence type="ECO:0000256" key="6">
    <source>
        <dbReference type="ARBA" id="ARBA00023204"/>
    </source>
</evidence>
<dbReference type="InterPro" id="IPR040662">
    <property type="entry name" value="Tfb2_C"/>
</dbReference>
<evidence type="ECO:0000256" key="4">
    <source>
        <dbReference type="ARBA" id="ARBA00023015"/>
    </source>
</evidence>
<reference evidence="10 11" key="1">
    <citation type="journal article" date="2016" name="G3 (Bethesda)">
        <title>First Draft Assembly and Annotation of the Genome of a California Endemic Oak Quercus lobata Nee (Fagaceae).</title>
        <authorList>
            <person name="Sork V.L."/>
            <person name="Fitz-Gibbon S.T."/>
            <person name="Puiu D."/>
            <person name="Crepeau M."/>
            <person name="Gugger P.F."/>
            <person name="Sherman R."/>
            <person name="Stevens K."/>
            <person name="Langley C.H."/>
            <person name="Pellegrini M."/>
            <person name="Salzberg S.L."/>
        </authorList>
    </citation>
    <scope>NUCLEOTIDE SEQUENCE [LARGE SCALE GENOMIC DNA]</scope>
    <source>
        <strain evidence="10 11">cv. SW786</strain>
    </source>
</reference>
<evidence type="ECO:0000256" key="8">
    <source>
        <dbReference type="RuleBase" id="RU364024"/>
    </source>
</evidence>
<keyword evidence="4 8" id="KW-0805">Transcription regulation</keyword>
<dbReference type="PANTHER" id="PTHR13152:SF0">
    <property type="entry name" value="GENERAL TRANSCRIPTION FACTOR IIH SUBUNIT 4"/>
    <property type="match status" value="1"/>
</dbReference>
<evidence type="ECO:0000256" key="3">
    <source>
        <dbReference type="ARBA" id="ARBA00022763"/>
    </source>
</evidence>
<organism evidence="10 11">
    <name type="scientific">Quercus lobata</name>
    <name type="common">Valley oak</name>
    <dbReference type="NCBI Taxonomy" id="97700"/>
    <lineage>
        <taxon>Eukaryota</taxon>
        <taxon>Viridiplantae</taxon>
        <taxon>Streptophyta</taxon>
        <taxon>Embryophyta</taxon>
        <taxon>Tracheophyta</taxon>
        <taxon>Spermatophyta</taxon>
        <taxon>Magnoliopsida</taxon>
        <taxon>eudicotyledons</taxon>
        <taxon>Gunneridae</taxon>
        <taxon>Pentapetalae</taxon>
        <taxon>rosids</taxon>
        <taxon>fabids</taxon>
        <taxon>Fagales</taxon>
        <taxon>Fagaceae</taxon>
        <taxon>Quercus</taxon>
    </lineage>
</organism>
<keyword evidence="7 8" id="KW-0539">Nucleus</keyword>
<evidence type="ECO:0000256" key="5">
    <source>
        <dbReference type="ARBA" id="ARBA00023163"/>
    </source>
</evidence>
<dbReference type="GO" id="GO:0001671">
    <property type="term" value="F:ATPase activator activity"/>
    <property type="evidence" value="ECO:0007669"/>
    <property type="project" value="InterPro"/>
</dbReference>
<name>A0A7N2LQ65_QUELO</name>
<sequence>MPEVKIIAKNFMDMVASLPAMKLDKLYDNAFICEAILRSLPPLAKKYVLQMLYIDSPITAKSMEVWVLPDGSSKHRVAIDRLIQLRVFTETVDRRKETTYKINPTFQTNLQKLLTHGEVLPREPMPSNITVRLPSVEELDVYAIGQWECFLLQLISSAQAERPSNISSSMMKVFQRGLLSQRDKEAPRLTDSGFQFLLMDTNAQLWYIIREYISNSEERGVDPADLISFLLELSFHVTGEAYNSNTLTEVQRNTVKDLTDLGLVKLQQGRKESWFIPTKLATNLSVSLTDSSSRKQGFVVVETNFRLYAYSTSKLHCEILRLFSRVEYQLPNLIVGAITKESLYNAFENGITADQANILLQLTPELYSQIISFLQQNAHPRVAERIPTVPENVTDQIRLWESDLNRVEMNPAHYYDEFPSREIFEAACDHAREWNGLLWEDSKRMRLVVKAEIHIHMRDHLRGQKQ</sequence>
<comment type="similarity">
    <text evidence="2 8">Belongs to the TFB2 family.</text>
</comment>
<keyword evidence="5 8" id="KW-0804">Transcription</keyword>
<dbReference type="AlphaFoldDB" id="A0A7N2LQ65"/>
<dbReference type="FunCoup" id="A0A7N2LQ65">
    <property type="interactions" value="2524"/>
</dbReference>
<dbReference type="GO" id="GO:0003690">
    <property type="term" value="F:double-stranded DNA binding"/>
    <property type="evidence" value="ECO:0007669"/>
    <property type="project" value="TreeGrafter"/>
</dbReference>
<dbReference type="Gene3D" id="3.30.70.2610">
    <property type="match status" value="1"/>
</dbReference>
<dbReference type="GO" id="GO:0005675">
    <property type="term" value="C:transcription factor TFIIH holo complex"/>
    <property type="evidence" value="ECO:0007669"/>
    <property type="project" value="TreeGrafter"/>
</dbReference>
<dbReference type="Gramene" id="QL05p039825:mrna">
    <property type="protein sequence ID" value="QL05p039825:mrna"/>
    <property type="gene ID" value="QL05p039825"/>
</dbReference>
<dbReference type="PANTHER" id="PTHR13152">
    <property type="entry name" value="TFIIH, POLYPEPTIDE 4"/>
    <property type="match status" value="1"/>
</dbReference>
<keyword evidence="11" id="KW-1185">Reference proteome</keyword>
<dbReference type="EMBL" id="LRBV02000005">
    <property type="status" value="NOT_ANNOTATED_CDS"/>
    <property type="molecule type" value="Genomic_DNA"/>
</dbReference>
<evidence type="ECO:0000256" key="2">
    <source>
        <dbReference type="ARBA" id="ARBA00007132"/>
    </source>
</evidence>
<protein>
    <recommendedName>
        <fullName evidence="8">RNA polymerase II transcription factor B subunit 2</fullName>
    </recommendedName>
</protein>
<accession>A0A7N2LQ65</accession>
<dbReference type="GO" id="GO:0006289">
    <property type="term" value="P:nucleotide-excision repair"/>
    <property type="evidence" value="ECO:0007669"/>
    <property type="project" value="InterPro"/>
</dbReference>
<evidence type="ECO:0000313" key="10">
    <source>
        <dbReference type="EnsemblPlants" id="QL05p039825:mrna"/>
    </source>
</evidence>
<dbReference type="Proteomes" id="UP000594261">
    <property type="component" value="Chromosome 5"/>
</dbReference>
<dbReference type="Pfam" id="PF03849">
    <property type="entry name" value="Tfb2"/>
    <property type="match status" value="1"/>
</dbReference>
<dbReference type="NCBIfam" id="TIGR00625">
    <property type="entry name" value="tfb2"/>
    <property type="match status" value="1"/>
</dbReference>
<evidence type="ECO:0000256" key="1">
    <source>
        <dbReference type="ARBA" id="ARBA00004123"/>
    </source>
</evidence>
<comment type="subcellular location">
    <subcellularLocation>
        <location evidence="1 8">Nucleus</location>
    </subcellularLocation>
</comment>
<comment type="function">
    <text evidence="8">Component of the general transcription and DNA repair factor IIH (TFIIH) core complex which is involved in general and transcription-coupled nucleotide excision repair (NER) of damaged DNA.</text>
</comment>
<proteinExistence type="inferred from homology"/>
<dbReference type="OMA" id="KGFIIIE"/>
<keyword evidence="6 8" id="KW-0234">DNA repair</keyword>
<evidence type="ECO:0000313" key="11">
    <source>
        <dbReference type="Proteomes" id="UP000594261"/>
    </source>
</evidence>
<evidence type="ECO:0000259" key="9">
    <source>
        <dbReference type="Pfam" id="PF18307"/>
    </source>
</evidence>
<feature type="domain" description="Transcription factor Tfb2 C-terminal" evidence="9">
    <location>
        <begin position="395"/>
        <end position="462"/>
    </location>
</feature>
<dbReference type="InParanoid" id="A0A7N2LQ65"/>
<dbReference type="EnsemblPlants" id="QL05p039825:mrna">
    <property type="protein sequence ID" value="QL05p039825:mrna"/>
    <property type="gene ID" value="QL05p039825"/>
</dbReference>
<dbReference type="Pfam" id="PF18307">
    <property type="entry name" value="Tfb2_C"/>
    <property type="match status" value="1"/>
</dbReference>